<dbReference type="GO" id="GO:0007186">
    <property type="term" value="P:G protein-coupled receptor signaling pathway"/>
    <property type="evidence" value="ECO:0007669"/>
    <property type="project" value="TreeGrafter"/>
</dbReference>
<evidence type="ECO:0000256" key="3">
    <source>
        <dbReference type="ARBA" id="ARBA00022448"/>
    </source>
</evidence>
<keyword evidence="10 16" id="KW-0675">Receptor</keyword>
<comment type="function">
    <text evidence="12">Accessory protein that interacts with and modulates the function of G-protein coupled receptors including calcitonin gene-related peptide type 1 receptor (CALCRL) and calcitonin receptor (CALCR). Required for the transport of CALCRL to the plasma membrane. Together with CALCRL, form the receptor complex for the calcitonin gene-related peptides CGRP1/CALCA and CGRP2/CALCB. Together with CALCR, form the AMYR1 receptor complex for amylin/IAPP and CGRP1/CALCA.</text>
</comment>
<keyword evidence="9" id="KW-1015">Disulfide bond</keyword>
<keyword evidence="7 14" id="KW-1133">Transmembrane helix</keyword>
<dbReference type="OrthoDB" id="10007519at2759"/>
<evidence type="ECO:0000256" key="1">
    <source>
        <dbReference type="ARBA" id="ARBA00004251"/>
    </source>
</evidence>
<comment type="similarity">
    <text evidence="2">Belongs to the RAMP family.</text>
</comment>
<evidence type="ECO:0000256" key="14">
    <source>
        <dbReference type="SAM" id="Phobius"/>
    </source>
</evidence>
<keyword evidence="6 15" id="KW-0732">Signal</keyword>
<evidence type="ECO:0000256" key="15">
    <source>
        <dbReference type="SAM" id="SignalP"/>
    </source>
</evidence>
<evidence type="ECO:0000256" key="10">
    <source>
        <dbReference type="ARBA" id="ARBA00023170"/>
    </source>
</evidence>
<dbReference type="EMBL" id="JACAGB010000007">
    <property type="protein sequence ID" value="KAF6353873.1"/>
    <property type="molecule type" value="Genomic_DNA"/>
</dbReference>
<dbReference type="InterPro" id="IPR038126">
    <property type="entry name" value="RAMP_sf"/>
</dbReference>
<sequence length="148" mass="16933">MAPALRSLQRRSLWLLLVHHLFVATACQDIDHDAILQKACLAQFQMNMEAIGRTLWCDWGKTIESYKELSDCTKYVMDGLNCYWPNAAVNKFFISVHQRYFRSCPVSGRALQDPPISILCPFIVVPILMTLLMTGLVVWRSKRTEGVV</sequence>
<comment type="subcellular location">
    <subcellularLocation>
        <location evidence="1">Cell membrane</location>
        <topology evidence="1">Single-pass type I membrane protein</topology>
    </subcellularLocation>
</comment>
<evidence type="ECO:0000313" key="16">
    <source>
        <dbReference type="EMBL" id="KAF6353873.1"/>
    </source>
</evidence>
<dbReference type="GO" id="GO:0009986">
    <property type="term" value="C:cell surface"/>
    <property type="evidence" value="ECO:0007669"/>
    <property type="project" value="TreeGrafter"/>
</dbReference>
<protein>
    <recommendedName>
        <fullName evidence="11">Receptor activity-modifying protein 1</fullName>
    </recommendedName>
</protein>
<dbReference type="Gene3D" id="1.10.150.510">
    <property type="entry name" value="Receptor activity modifying family"/>
    <property type="match status" value="1"/>
</dbReference>
<evidence type="ECO:0000256" key="5">
    <source>
        <dbReference type="ARBA" id="ARBA00022692"/>
    </source>
</evidence>
<reference evidence="16 17" key="1">
    <citation type="journal article" date="2020" name="Nature">
        <title>Six reference-quality genomes reveal evolution of bat adaptations.</title>
        <authorList>
            <person name="Jebb D."/>
            <person name="Huang Z."/>
            <person name="Pippel M."/>
            <person name="Hughes G.M."/>
            <person name="Lavrichenko K."/>
            <person name="Devanna P."/>
            <person name="Winkler S."/>
            <person name="Jermiin L.S."/>
            <person name="Skirmuntt E.C."/>
            <person name="Katzourakis A."/>
            <person name="Burkitt-Gray L."/>
            <person name="Ray D.A."/>
            <person name="Sullivan K.A.M."/>
            <person name="Roscito J.G."/>
            <person name="Kirilenko B.M."/>
            <person name="Davalos L.M."/>
            <person name="Corthals A.P."/>
            <person name="Power M.L."/>
            <person name="Jones G."/>
            <person name="Ransome R.D."/>
            <person name="Dechmann D.K.N."/>
            <person name="Locatelli A.G."/>
            <person name="Puechmaille S.J."/>
            <person name="Fedrigo O."/>
            <person name="Jarvis E.D."/>
            <person name="Hiller M."/>
            <person name="Vernes S.C."/>
            <person name="Myers E.W."/>
            <person name="Teeling E.C."/>
        </authorList>
    </citation>
    <scope>NUCLEOTIDE SEQUENCE [LARGE SCALE GENOMIC DNA]</scope>
    <source>
        <strain evidence="16">MPipKuh1</strain>
        <tissue evidence="16">Flight muscle</tissue>
    </source>
</reference>
<dbReference type="PANTHER" id="PTHR14076">
    <property type="entry name" value="RECEPTOR ACTIVITY MODIFYING PROTEIN RAMP"/>
    <property type="match status" value="1"/>
</dbReference>
<dbReference type="GO" id="GO:0006886">
    <property type="term" value="P:intracellular protein transport"/>
    <property type="evidence" value="ECO:0007669"/>
    <property type="project" value="InterPro"/>
</dbReference>
<dbReference type="GO" id="GO:0032870">
    <property type="term" value="P:cellular response to hormone stimulus"/>
    <property type="evidence" value="ECO:0007669"/>
    <property type="project" value="TreeGrafter"/>
</dbReference>
<dbReference type="GO" id="GO:0072659">
    <property type="term" value="P:protein localization to plasma membrane"/>
    <property type="evidence" value="ECO:0007669"/>
    <property type="project" value="TreeGrafter"/>
</dbReference>
<keyword evidence="5 14" id="KW-0812">Transmembrane</keyword>
<dbReference type="GO" id="GO:0005886">
    <property type="term" value="C:plasma membrane"/>
    <property type="evidence" value="ECO:0007669"/>
    <property type="project" value="UniProtKB-SubCell"/>
</dbReference>
<dbReference type="GO" id="GO:0006816">
    <property type="term" value="P:calcium ion transport"/>
    <property type="evidence" value="ECO:0007669"/>
    <property type="project" value="TreeGrafter"/>
</dbReference>
<evidence type="ECO:0000313" key="17">
    <source>
        <dbReference type="Proteomes" id="UP000558488"/>
    </source>
</evidence>
<evidence type="ECO:0000256" key="12">
    <source>
        <dbReference type="ARBA" id="ARBA00049570"/>
    </source>
</evidence>
<feature type="chain" id="PRO_5029892895" description="Receptor activity-modifying protein 1" evidence="15">
    <location>
        <begin position="28"/>
        <end position="148"/>
    </location>
</feature>
<keyword evidence="8 14" id="KW-0472">Membrane</keyword>
<gene>
    <name evidence="16" type="ORF">mPipKuh1_014572</name>
</gene>
<evidence type="ECO:0000256" key="7">
    <source>
        <dbReference type="ARBA" id="ARBA00022989"/>
    </source>
</evidence>
<dbReference type="PANTHER" id="PTHR14076:SF3">
    <property type="entry name" value="RECEPTOR ACTIVITY-MODIFYING PROTEIN 1"/>
    <property type="match status" value="1"/>
</dbReference>
<evidence type="ECO:0000256" key="13">
    <source>
        <dbReference type="ARBA" id="ARBA00049674"/>
    </source>
</evidence>
<organism evidence="16 17">
    <name type="scientific">Pipistrellus kuhlii</name>
    <name type="common">Kuhl's pipistrelle</name>
    <dbReference type="NCBI Taxonomy" id="59472"/>
    <lineage>
        <taxon>Eukaryota</taxon>
        <taxon>Metazoa</taxon>
        <taxon>Chordata</taxon>
        <taxon>Craniata</taxon>
        <taxon>Vertebrata</taxon>
        <taxon>Euteleostomi</taxon>
        <taxon>Mammalia</taxon>
        <taxon>Eutheria</taxon>
        <taxon>Laurasiatheria</taxon>
        <taxon>Chiroptera</taxon>
        <taxon>Yangochiroptera</taxon>
        <taxon>Vespertilionidae</taxon>
        <taxon>Pipistrellus</taxon>
    </lineage>
</organism>
<accession>A0A7J7XVR4</accession>
<dbReference type="Pfam" id="PF04901">
    <property type="entry name" value="RAMP"/>
    <property type="match status" value="1"/>
</dbReference>
<comment type="subunit">
    <text evidence="13">Heterodimer of CALCRL and RAMP1; the interaction induces allosteric modulation of CALCRL function and CGRP1/CALCA and CGRP2/CALCB ligand specificity. Heterodimer of CALCR and RAMP1; interaction forms the AMYR1 receptor complex for amylin/IAPP and CGRP1/CALCA ligands.</text>
</comment>
<evidence type="ECO:0000256" key="9">
    <source>
        <dbReference type="ARBA" id="ARBA00023157"/>
    </source>
</evidence>
<evidence type="ECO:0000256" key="4">
    <source>
        <dbReference type="ARBA" id="ARBA00022475"/>
    </source>
</evidence>
<dbReference type="GO" id="GO:0043235">
    <property type="term" value="C:receptor complex"/>
    <property type="evidence" value="ECO:0007669"/>
    <property type="project" value="TreeGrafter"/>
</dbReference>
<comment type="caution">
    <text evidence="16">The sequence shown here is derived from an EMBL/GenBank/DDBJ whole genome shotgun (WGS) entry which is preliminary data.</text>
</comment>
<keyword evidence="4" id="KW-1003">Cell membrane</keyword>
<evidence type="ECO:0000256" key="8">
    <source>
        <dbReference type="ARBA" id="ARBA00023136"/>
    </source>
</evidence>
<dbReference type="GO" id="GO:0008277">
    <property type="term" value="P:regulation of G protein-coupled receptor signaling pathway"/>
    <property type="evidence" value="ECO:0007669"/>
    <property type="project" value="InterPro"/>
</dbReference>
<evidence type="ECO:0000256" key="2">
    <source>
        <dbReference type="ARBA" id="ARBA00007087"/>
    </source>
</evidence>
<feature type="signal peptide" evidence="15">
    <location>
        <begin position="1"/>
        <end position="27"/>
    </location>
</feature>
<dbReference type="InterPro" id="IPR006985">
    <property type="entry name" value="RAMP"/>
</dbReference>
<keyword evidence="17" id="KW-1185">Reference proteome</keyword>
<dbReference type="Proteomes" id="UP000558488">
    <property type="component" value="Unassembled WGS sequence"/>
</dbReference>
<dbReference type="GO" id="GO:0031623">
    <property type="term" value="P:receptor internalization"/>
    <property type="evidence" value="ECO:0007669"/>
    <property type="project" value="TreeGrafter"/>
</dbReference>
<evidence type="ECO:0000256" key="6">
    <source>
        <dbReference type="ARBA" id="ARBA00022729"/>
    </source>
</evidence>
<dbReference type="FunFam" id="1.10.150.510:FF:000002">
    <property type="entry name" value="Receptor activity-modifying protein 1"/>
    <property type="match status" value="1"/>
</dbReference>
<proteinExistence type="inferred from homology"/>
<dbReference type="GO" id="GO:0015026">
    <property type="term" value="F:coreceptor activity"/>
    <property type="evidence" value="ECO:0007669"/>
    <property type="project" value="InterPro"/>
</dbReference>
<dbReference type="AlphaFoldDB" id="A0A7J7XVR4"/>
<feature type="transmembrane region" description="Helical" evidence="14">
    <location>
        <begin position="116"/>
        <end position="139"/>
    </location>
</feature>
<evidence type="ECO:0000256" key="11">
    <source>
        <dbReference type="ARBA" id="ARBA00041071"/>
    </source>
</evidence>
<keyword evidence="3" id="KW-0813">Transport</keyword>
<dbReference type="PROSITE" id="PS51257">
    <property type="entry name" value="PROKAR_LIPOPROTEIN"/>
    <property type="match status" value="1"/>
</dbReference>
<name>A0A7J7XVR4_PIPKU</name>